<dbReference type="GO" id="GO:0004672">
    <property type="term" value="F:protein kinase activity"/>
    <property type="evidence" value="ECO:0007669"/>
    <property type="project" value="InterPro"/>
</dbReference>
<dbReference type="Gene3D" id="3.30.200.20">
    <property type="entry name" value="Phosphorylase Kinase, domain 1"/>
    <property type="match status" value="1"/>
</dbReference>
<keyword evidence="7" id="KW-1185">Reference proteome</keyword>
<feature type="repeat" description="ANK" evidence="3">
    <location>
        <begin position="1128"/>
        <end position="1160"/>
    </location>
</feature>
<comment type="caution">
    <text evidence="6">The sequence shown here is derived from an EMBL/GenBank/DDBJ whole genome shotgun (WGS) entry which is preliminary data.</text>
</comment>
<dbReference type="SMART" id="SM00220">
    <property type="entry name" value="S_TKc"/>
    <property type="match status" value="1"/>
</dbReference>
<feature type="repeat" description="ANK" evidence="3">
    <location>
        <begin position="702"/>
        <end position="735"/>
    </location>
</feature>
<dbReference type="PROSITE" id="PS50011">
    <property type="entry name" value="PROTEIN_KINASE_DOM"/>
    <property type="match status" value="1"/>
</dbReference>
<evidence type="ECO:0000313" key="6">
    <source>
        <dbReference type="EMBL" id="KAK0750265.1"/>
    </source>
</evidence>
<gene>
    <name evidence="6" type="ORF">B0T18DRAFT_408542</name>
</gene>
<sequence length="1307" mass="144348">MSLLGDSRPAPPPPTPRDQDGVRSDLVWSRLFGVIQRRAIRIRHRRFGFLGDLIGSGRFFEVCRYEIPSGDRESFQRIGESKLLPYRTTVAIKRIRSKGGDPGSKNDPLRELANEVMVLTQPKLRAHENIVDLHCLVWEDRGSDVALWPSLVMEFCPITLAELQAQIPTPLGNTVKALLVQGIGKGMDALHEEGFVHGDLKSENILIQFEGEAVMVPKISDFGSAILVWESENLVQVGGTDPWRAPELIINHGYVALKDASLTDDYSFALLCWRVLLDGASPFRHLLDLDLDVSSLADVELQTQELKVSNKLGDLCARDLEEAYGSPFISMLQAMLHADPQQRTIPAGLPIEHLLVPPEQADGAAEQTTHPYDLPKTDDALVVHLMPNTFVNLPEYCRYDLLAPSTRASEATRKHIFGEILAFLTKWLATEPEGCKFCSEMSVFDQAVIGTRVSGLDDFIQLVEEGHQRHTCRGLGSEAFVSRHIPGLASHDSLAAILNLATCYLNGYGTEPDLDAALKWLVIGGRRGAVYRGELLGIFTRLEKPLPETVPFVKWAMEALVIHGSLPAANALRQLYPTYFEVAQQARWRLFDGDDIATDNFYSACRFENLTPAGLSEAIEALQRELDDDKTRDYSPLHTIASAWPQPVDLCRRAVAAHSDLLDQPNLAGETPLLLACRAGRLLSATTLIQLGADIAIQAGEGGETALHWLAIQEGSEHAMDMLLRHGADPNAAISKLRMYPWQSAPMAHMDRTPYWYLGTPLHWAVLHEHQRAVELLLSRGARADVLNIGGHNPCQIAAGLRNPRLLGTLLDSLAGGASASLCSQLLRELVWFDSTPYRRLWLGYTTKDEIETLDAILQHLPQNITTEETENLFQSTIMHAVQASSIPLLGRILEALDFSLQIAPDSGVGVVPGLPLARPMWYESLLPVSHDAVLRNNPEVLDMLLQKGLDVAQRDILAYSCLHILARTTRNTACLEVLLRHGAKLDWKNDSGHTPVQMALLAGNTALAEAMVSKMSAEEFDKTLGTQSWETVPNPRGENIMFTFLGTMIRLRGAFGTNINGIGWLIDRLGPENCLVVSSNADTVFHPAVDGLDDKRSVWRDIWSLPLLKILLDRFHSPDQISAPNRAGVSPLHLAAWLGKDEEVRLLIKAGANINAVANNPAGTPLDATFLEPPDYFTPLQRSGTLTKIQVMEYINGRNTAAKYLRDAGALSLQEIRQDVRLGDWIPFPFGAPNRLPTFWVLTRPPLLAKYGRIVGVPRWSAPVFFGRVLKAREPMGVSLELLHASSSSPSRTALNTKELRVQIGG</sequence>
<accession>A0AA40F2Z8</accession>
<dbReference type="Pfam" id="PF00069">
    <property type="entry name" value="Pkinase"/>
    <property type="match status" value="1"/>
</dbReference>
<dbReference type="InterPro" id="IPR000719">
    <property type="entry name" value="Prot_kinase_dom"/>
</dbReference>
<dbReference type="SMART" id="SM00248">
    <property type="entry name" value="ANK"/>
    <property type="match status" value="7"/>
</dbReference>
<name>A0AA40F2Z8_9PEZI</name>
<feature type="repeat" description="ANK" evidence="3">
    <location>
        <begin position="757"/>
        <end position="789"/>
    </location>
</feature>
<evidence type="ECO:0000256" key="3">
    <source>
        <dbReference type="PROSITE-ProRule" id="PRU00023"/>
    </source>
</evidence>
<dbReference type="InterPro" id="IPR008271">
    <property type="entry name" value="Ser/Thr_kinase_AS"/>
</dbReference>
<dbReference type="InterPro" id="IPR011009">
    <property type="entry name" value="Kinase-like_dom_sf"/>
</dbReference>
<dbReference type="Proteomes" id="UP001172155">
    <property type="component" value="Unassembled WGS sequence"/>
</dbReference>
<keyword evidence="2 3" id="KW-0040">ANK repeat</keyword>
<evidence type="ECO:0000256" key="1">
    <source>
        <dbReference type="ARBA" id="ARBA00022737"/>
    </source>
</evidence>
<dbReference type="Pfam" id="PF12796">
    <property type="entry name" value="Ank_2"/>
    <property type="match status" value="2"/>
</dbReference>
<dbReference type="Gene3D" id="1.10.510.10">
    <property type="entry name" value="Transferase(Phosphotransferase) domain 1"/>
    <property type="match status" value="1"/>
</dbReference>
<dbReference type="SUPFAM" id="SSF56112">
    <property type="entry name" value="Protein kinase-like (PK-like)"/>
    <property type="match status" value="1"/>
</dbReference>
<dbReference type="InterPro" id="IPR002110">
    <property type="entry name" value="Ankyrin_rpt"/>
</dbReference>
<dbReference type="PANTHER" id="PTHR24198">
    <property type="entry name" value="ANKYRIN REPEAT AND PROTEIN KINASE DOMAIN-CONTAINING PROTEIN"/>
    <property type="match status" value="1"/>
</dbReference>
<organism evidence="6 7">
    <name type="scientific">Schizothecium vesticola</name>
    <dbReference type="NCBI Taxonomy" id="314040"/>
    <lineage>
        <taxon>Eukaryota</taxon>
        <taxon>Fungi</taxon>
        <taxon>Dikarya</taxon>
        <taxon>Ascomycota</taxon>
        <taxon>Pezizomycotina</taxon>
        <taxon>Sordariomycetes</taxon>
        <taxon>Sordariomycetidae</taxon>
        <taxon>Sordariales</taxon>
        <taxon>Schizotheciaceae</taxon>
        <taxon>Schizothecium</taxon>
    </lineage>
</organism>
<evidence type="ECO:0000313" key="7">
    <source>
        <dbReference type="Proteomes" id="UP001172155"/>
    </source>
</evidence>
<reference evidence="6" key="1">
    <citation type="submission" date="2023-06" db="EMBL/GenBank/DDBJ databases">
        <title>Genome-scale phylogeny and comparative genomics of the fungal order Sordariales.</title>
        <authorList>
            <consortium name="Lawrence Berkeley National Laboratory"/>
            <person name="Hensen N."/>
            <person name="Bonometti L."/>
            <person name="Westerberg I."/>
            <person name="Brannstrom I.O."/>
            <person name="Guillou S."/>
            <person name="Cros-Aarteil S."/>
            <person name="Calhoun S."/>
            <person name="Haridas S."/>
            <person name="Kuo A."/>
            <person name="Mondo S."/>
            <person name="Pangilinan J."/>
            <person name="Riley R."/>
            <person name="LaButti K."/>
            <person name="Andreopoulos B."/>
            <person name="Lipzen A."/>
            <person name="Chen C."/>
            <person name="Yanf M."/>
            <person name="Daum C."/>
            <person name="Ng V."/>
            <person name="Clum A."/>
            <person name="Steindorff A."/>
            <person name="Ohm R."/>
            <person name="Martin F."/>
            <person name="Silar P."/>
            <person name="Natvig D."/>
            <person name="Lalanne C."/>
            <person name="Gautier V."/>
            <person name="Ament-velasquez S.L."/>
            <person name="Kruys A."/>
            <person name="Hutchinson M.I."/>
            <person name="Powell A.J."/>
            <person name="Barry K."/>
            <person name="Miller A.N."/>
            <person name="Grigoriev I.V."/>
            <person name="Debuchy R."/>
            <person name="Gladieux P."/>
            <person name="Thoren M.H."/>
            <person name="Johannesson H."/>
        </authorList>
    </citation>
    <scope>NUCLEOTIDE SEQUENCE</scope>
    <source>
        <strain evidence="6">SMH3187-1</strain>
    </source>
</reference>
<dbReference type="CDD" id="cd00180">
    <property type="entry name" value="PKc"/>
    <property type="match status" value="1"/>
</dbReference>
<protein>
    <recommendedName>
        <fullName evidence="5">Protein kinase domain-containing protein</fullName>
    </recommendedName>
</protein>
<evidence type="ECO:0000256" key="2">
    <source>
        <dbReference type="ARBA" id="ARBA00023043"/>
    </source>
</evidence>
<keyword evidence="1" id="KW-0677">Repeat</keyword>
<dbReference type="InterPro" id="IPR036770">
    <property type="entry name" value="Ankyrin_rpt-contain_sf"/>
</dbReference>
<feature type="region of interest" description="Disordered" evidence="4">
    <location>
        <begin position="1"/>
        <end position="22"/>
    </location>
</feature>
<dbReference type="SUPFAM" id="SSF48403">
    <property type="entry name" value="Ankyrin repeat"/>
    <property type="match status" value="2"/>
</dbReference>
<dbReference type="Pfam" id="PF00023">
    <property type="entry name" value="Ank"/>
    <property type="match status" value="2"/>
</dbReference>
<proteinExistence type="predicted"/>
<dbReference type="PROSITE" id="PS50088">
    <property type="entry name" value="ANK_REPEAT"/>
    <property type="match status" value="4"/>
</dbReference>
<feature type="repeat" description="ANK" evidence="3">
    <location>
        <begin position="668"/>
        <end position="700"/>
    </location>
</feature>
<dbReference type="GO" id="GO:0005524">
    <property type="term" value="F:ATP binding"/>
    <property type="evidence" value="ECO:0007669"/>
    <property type="project" value="InterPro"/>
</dbReference>
<dbReference type="PANTHER" id="PTHR24198:SF165">
    <property type="entry name" value="ANKYRIN REPEAT-CONTAINING PROTEIN-RELATED"/>
    <property type="match status" value="1"/>
</dbReference>
<dbReference type="PROSITE" id="PS00108">
    <property type="entry name" value="PROTEIN_KINASE_ST"/>
    <property type="match status" value="1"/>
</dbReference>
<dbReference type="PROSITE" id="PS50297">
    <property type="entry name" value="ANK_REP_REGION"/>
    <property type="match status" value="4"/>
</dbReference>
<dbReference type="Gene3D" id="1.25.40.20">
    <property type="entry name" value="Ankyrin repeat-containing domain"/>
    <property type="match status" value="3"/>
</dbReference>
<dbReference type="EMBL" id="JAUKUD010000003">
    <property type="protein sequence ID" value="KAK0750265.1"/>
    <property type="molecule type" value="Genomic_DNA"/>
</dbReference>
<evidence type="ECO:0000259" key="5">
    <source>
        <dbReference type="PROSITE" id="PS50011"/>
    </source>
</evidence>
<feature type="domain" description="Protein kinase" evidence="5">
    <location>
        <begin position="48"/>
        <end position="356"/>
    </location>
</feature>
<evidence type="ECO:0000256" key="4">
    <source>
        <dbReference type="SAM" id="MobiDB-lite"/>
    </source>
</evidence>